<name>A0ABU4XL43_9HYPH</name>
<dbReference type="Gene3D" id="2.60.120.260">
    <property type="entry name" value="Galactose-binding domain-like"/>
    <property type="match status" value="1"/>
</dbReference>
<dbReference type="RefSeq" id="WP_320318189.1">
    <property type="nucleotide sequence ID" value="NZ_JAVIIX010000017.1"/>
</dbReference>
<keyword evidence="2" id="KW-1185">Reference proteome</keyword>
<dbReference type="EMBL" id="JAVIIZ010000018">
    <property type="protein sequence ID" value="MDX8475293.1"/>
    <property type="molecule type" value="Genomic_DNA"/>
</dbReference>
<sequence length="826" mass="89750">MTALYPVQDVFTRGEISPRLHSRASLDLYRAALSKCENFVTLPHGGIRARGGTYFVGEVKNSARKTRGIPFIFSSDQAYCLEFGDQYIRVYAYGARVGTVEIASPYLEADLFELAYVQSADQMWITHRDYPPKVLTRTAHTVWTLDDFEFLDGPYDDINDTATTLTPSDTGHLTPKMTSNTTPAGTASAAAASADDFRMFDRDKTQHLVLSSGGDGFIRYRTASGAQRVVDAYWLTASSKATQAYDFFTAWEIQGSNDGVSWTTLDTRTGELGWGNGETRFYDFPNKSAFEYHQLVFNGGGGDDANNSIAAELAFHVAAFDQTPFDLTASGTAGINGGAGFQAADVGRAVRLLGSDGVWRWAKITSRTSTTVVKIVIYGHALPNTNPITRWRLGTFVPGKYVESGSLYEERLAFSRRFSVYASATGDFDNFALGEKDDDALEFVQAGGGQANDILWIADSDGALLIGTSGGIRALSGSGIDEALTPSSFKNRRSRTFGCARIRPVDAGQSFLYVTRSRRAIAELTQVQTSRYQSEDIGQISEHIPKKGVVELAYQTDPDPILWFPLDNGELGGYTHQPSQEVRGMHRHRLGGTFSGSGPDGSTWAVVESAVVTPGQNGVDDIWLFVKRTIGGVTKRYIEVMQPPFEYGELADAFQVDCGLTYAGAPVNVVSGLGHLNGQKVDVLADGKVFRGLIVASGQVTLPGGVVAAKWQVGLPFQSEADTLELDVGGQDGSLVGRRKKVAKAILSLLETDTTGLEVQSFLRGRWEAVRMPSIVAPDGKAKLYTGNVEVPIDDSWEGQGRVRIRHVNPTPCTIRAFTPVFEAEP</sequence>
<reference evidence="1 2" key="1">
    <citation type="submission" date="2023-08" db="EMBL/GenBank/DDBJ databases">
        <title>Implementing the SeqCode for naming new Mesorhizobium species isolated from Vachellia karroo root nodules.</title>
        <authorList>
            <person name="Van Lill M."/>
        </authorList>
    </citation>
    <scope>NUCLEOTIDE SEQUENCE [LARGE SCALE GENOMIC DNA]</scope>
    <source>
        <strain evidence="1 2">VK23A</strain>
    </source>
</reference>
<comment type="caution">
    <text evidence="1">The sequence shown here is derived from an EMBL/GenBank/DDBJ whole genome shotgun (WGS) entry which is preliminary data.</text>
</comment>
<evidence type="ECO:0000313" key="1">
    <source>
        <dbReference type="EMBL" id="MDX8475293.1"/>
    </source>
</evidence>
<organism evidence="1 2">
    <name type="scientific">Mesorhizobium dulcispinae</name>
    <dbReference type="NCBI Taxonomy" id="3072316"/>
    <lineage>
        <taxon>Bacteria</taxon>
        <taxon>Pseudomonadati</taxon>
        <taxon>Pseudomonadota</taxon>
        <taxon>Alphaproteobacteria</taxon>
        <taxon>Hyphomicrobiales</taxon>
        <taxon>Phyllobacteriaceae</taxon>
        <taxon>Mesorhizobium</taxon>
    </lineage>
</organism>
<evidence type="ECO:0000313" key="2">
    <source>
        <dbReference type="Proteomes" id="UP001271780"/>
    </source>
</evidence>
<accession>A0ABU4XL43</accession>
<dbReference type="Proteomes" id="UP001271780">
    <property type="component" value="Unassembled WGS sequence"/>
</dbReference>
<gene>
    <name evidence="1" type="ORF">RFM27_24670</name>
</gene>
<evidence type="ECO:0008006" key="3">
    <source>
        <dbReference type="Google" id="ProtNLM"/>
    </source>
</evidence>
<proteinExistence type="predicted"/>
<protein>
    <recommendedName>
        <fullName evidence="3">F5/8 type C domain-containing protein</fullName>
    </recommendedName>
</protein>